<name>A0A1G8TM75_9RHOB</name>
<dbReference type="AlphaFoldDB" id="A0A1G8TM75"/>
<feature type="transmembrane region" description="Helical" evidence="1">
    <location>
        <begin position="141"/>
        <end position="161"/>
    </location>
</feature>
<feature type="transmembrane region" description="Helical" evidence="1">
    <location>
        <begin position="64"/>
        <end position="82"/>
    </location>
</feature>
<sequence>MTGKKVRLAAGAVALVGGLWGLFNPTAAQFASTTIAGWALLVVGLLQVRAAWQATEARERAGAILFSAAALFLGLSLLFGPFGDGSLLRNILGVLLLVSGAAKSWMGRALRGDPFFPVILAAAGVSVVLGGLVLAGTQVTLGFVLSLELLADGAALFVLGLRQRIKQKAG</sequence>
<reference evidence="2 3" key="1">
    <citation type="submission" date="2016-10" db="EMBL/GenBank/DDBJ databases">
        <authorList>
            <person name="de Groot N.N."/>
        </authorList>
    </citation>
    <scope>NUCLEOTIDE SEQUENCE [LARGE SCALE GENOMIC DNA]</scope>
    <source>
        <strain evidence="2 3">DSM 28010</strain>
    </source>
</reference>
<organism evidence="2 3">
    <name type="scientific">Lutimaribacter saemankumensis</name>
    <dbReference type="NCBI Taxonomy" id="490829"/>
    <lineage>
        <taxon>Bacteria</taxon>
        <taxon>Pseudomonadati</taxon>
        <taxon>Pseudomonadota</taxon>
        <taxon>Alphaproteobacteria</taxon>
        <taxon>Rhodobacterales</taxon>
        <taxon>Roseobacteraceae</taxon>
        <taxon>Lutimaribacter</taxon>
    </lineage>
</organism>
<dbReference type="PANTHER" id="PTHR34989">
    <property type="entry name" value="PROTEIN HDED"/>
    <property type="match status" value="1"/>
</dbReference>
<dbReference type="OrthoDB" id="7862210at2"/>
<evidence type="ECO:0000313" key="3">
    <source>
        <dbReference type="Proteomes" id="UP000199340"/>
    </source>
</evidence>
<dbReference type="InterPro" id="IPR005325">
    <property type="entry name" value="DUF308_memb"/>
</dbReference>
<dbReference type="EMBL" id="FNEB01000027">
    <property type="protein sequence ID" value="SDJ42686.1"/>
    <property type="molecule type" value="Genomic_DNA"/>
</dbReference>
<accession>A0A1G8TM75</accession>
<dbReference type="Pfam" id="PF03729">
    <property type="entry name" value="DUF308"/>
    <property type="match status" value="1"/>
</dbReference>
<proteinExistence type="predicted"/>
<evidence type="ECO:0000256" key="1">
    <source>
        <dbReference type="SAM" id="Phobius"/>
    </source>
</evidence>
<gene>
    <name evidence="2" type="ORF">SAMN05421850_1272</name>
</gene>
<keyword evidence="1" id="KW-0472">Membrane</keyword>
<protein>
    <submittedName>
        <fullName evidence="2">Uncharacterized membrane protein HdeD, DUF308 family</fullName>
    </submittedName>
</protein>
<dbReference type="InterPro" id="IPR052712">
    <property type="entry name" value="Acid_resist_chaperone_HdeD"/>
</dbReference>
<feature type="transmembrane region" description="Helical" evidence="1">
    <location>
        <begin position="31"/>
        <end position="52"/>
    </location>
</feature>
<dbReference type="Proteomes" id="UP000199340">
    <property type="component" value="Unassembled WGS sequence"/>
</dbReference>
<keyword evidence="3" id="KW-1185">Reference proteome</keyword>
<dbReference type="GO" id="GO:0005886">
    <property type="term" value="C:plasma membrane"/>
    <property type="evidence" value="ECO:0007669"/>
    <property type="project" value="TreeGrafter"/>
</dbReference>
<evidence type="ECO:0000313" key="2">
    <source>
        <dbReference type="EMBL" id="SDJ42686.1"/>
    </source>
</evidence>
<keyword evidence="1" id="KW-1133">Transmembrane helix</keyword>
<keyword evidence="1" id="KW-0812">Transmembrane</keyword>
<dbReference type="PANTHER" id="PTHR34989:SF1">
    <property type="entry name" value="PROTEIN HDED"/>
    <property type="match status" value="1"/>
</dbReference>
<feature type="transmembrane region" description="Helical" evidence="1">
    <location>
        <begin position="115"/>
        <end position="135"/>
    </location>
</feature>
<feature type="transmembrane region" description="Helical" evidence="1">
    <location>
        <begin position="88"/>
        <end position="106"/>
    </location>
</feature>